<dbReference type="PANTHER" id="PTHR17985:SF8">
    <property type="entry name" value="TRANSPORT AND GOLGI ORGANIZATION PROTEIN 2 HOMOLOG"/>
    <property type="match status" value="1"/>
</dbReference>
<sequence length="205" mass="23498">MCLTFVMLKANAAPDEWQLILINNRDEDFNRPTEKAHWDGHILCSTDLKAGTNGGTWLGISRRGRIGNICKVLVIHFAICKKRALNNGYKWNLFTYSNQSNRGIESFFTGVYGYGNSVPDLPFLKVKRGLQRFENILQSQGAHYEIAVQKRLSRCFYDLLPHQEYGTRTHSIILIDGSGRVLFVEENRCALGESWTREKFAFELC</sequence>
<dbReference type="Proteomes" id="UP000054815">
    <property type="component" value="Unassembled WGS sequence"/>
</dbReference>
<dbReference type="GO" id="GO:0005794">
    <property type="term" value="C:Golgi apparatus"/>
    <property type="evidence" value="ECO:0007669"/>
    <property type="project" value="TreeGrafter"/>
</dbReference>
<dbReference type="PANTHER" id="PTHR17985">
    <property type="entry name" value="SER/THR-RICH PROTEIN T10 IN DGCR REGION"/>
    <property type="match status" value="1"/>
</dbReference>
<dbReference type="InterPro" id="IPR008551">
    <property type="entry name" value="TANGO2"/>
</dbReference>
<evidence type="ECO:0000313" key="2">
    <source>
        <dbReference type="Proteomes" id="UP000054815"/>
    </source>
</evidence>
<name>A0A0V0XU98_TRIPS</name>
<dbReference type="AlphaFoldDB" id="A0A0V0XU98"/>
<reference evidence="1 2" key="1">
    <citation type="submission" date="2015-01" db="EMBL/GenBank/DDBJ databases">
        <title>Evolution of Trichinella species and genotypes.</title>
        <authorList>
            <person name="Korhonen P.K."/>
            <person name="Edoardo P."/>
            <person name="Giuseppe L.R."/>
            <person name="Gasser R.B."/>
        </authorList>
    </citation>
    <scope>NUCLEOTIDE SEQUENCE [LARGE SCALE GENOMIC DNA]</scope>
    <source>
        <strain evidence="1">ISS141</strain>
    </source>
</reference>
<proteinExistence type="predicted"/>
<organism evidence="1 2">
    <name type="scientific">Trichinella pseudospiralis</name>
    <name type="common">Parasitic roundworm</name>
    <dbReference type="NCBI Taxonomy" id="6337"/>
    <lineage>
        <taxon>Eukaryota</taxon>
        <taxon>Metazoa</taxon>
        <taxon>Ecdysozoa</taxon>
        <taxon>Nematoda</taxon>
        <taxon>Enoplea</taxon>
        <taxon>Dorylaimia</taxon>
        <taxon>Trichinellida</taxon>
        <taxon>Trichinellidae</taxon>
        <taxon>Trichinella</taxon>
    </lineage>
</organism>
<protein>
    <submittedName>
        <fullName evidence="1">Transport and Golgi organization protein 2</fullName>
    </submittedName>
</protein>
<dbReference type="GO" id="GO:0009306">
    <property type="term" value="P:protein secretion"/>
    <property type="evidence" value="ECO:0007669"/>
    <property type="project" value="TreeGrafter"/>
</dbReference>
<evidence type="ECO:0000313" key="1">
    <source>
        <dbReference type="EMBL" id="KRX91337.1"/>
    </source>
</evidence>
<dbReference type="EMBL" id="JYDU01000139">
    <property type="protein sequence ID" value="KRX91337.1"/>
    <property type="molecule type" value="Genomic_DNA"/>
</dbReference>
<dbReference type="Pfam" id="PF05742">
    <property type="entry name" value="TANGO2"/>
    <property type="match status" value="2"/>
</dbReference>
<dbReference type="GO" id="GO:0007030">
    <property type="term" value="P:Golgi organization"/>
    <property type="evidence" value="ECO:0007669"/>
    <property type="project" value="TreeGrafter"/>
</dbReference>
<accession>A0A0V0XU98</accession>
<comment type="caution">
    <text evidence="1">The sequence shown here is derived from an EMBL/GenBank/DDBJ whole genome shotgun (WGS) entry which is preliminary data.</text>
</comment>
<gene>
    <name evidence="1" type="primary">kay</name>
    <name evidence="1" type="ORF">T4E_11375</name>
</gene>